<dbReference type="SMART" id="SM00487">
    <property type="entry name" value="DEXDc"/>
    <property type="match status" value="1"/>
</dbReference>
<keyword evidence="2" id="KW-0067">ATP-binding</keyword>
<dbReference type="PROSITE" id="PS51194">
    <property type="entry name" value="HELICASE_CTER"/>
    <property type="match status" value="1"/>
</dbReference>
<dbReference type="PANTHER" id="PTHR13710">
    <property type="entry name" value="DNA HELICASE RECQ FAMILY MEMBER"/>
    <property type="match status" value="1"/>
</dbReference>
<evidence type="ECO:0000256" key="1">
    <source>
        <dbReference type="ARBA" id="ARBA00022741"/>
    </source>
</evidence>
<name>A0ABR8MYP4_9BACL</name>
<keyword evidence="7" id="KW-0347">Helicase</keyword>
<dbReference type="Gene3D" id="3.40.50.300">
    <property type="entry name" value="P-loop containing nucleotide triphosphate hydrolases"/>
    <property type="match status" value="2"/>
</dbReference>
<dbReference type="PANTHER" id="PTHR13710:SF153">
    <property type="entry name" value="RECQ-LIKE DNA HELICASE BLM"/>
    <property type="match status" value="1"/>
</dbReference>
<dbReference type="InterPro" id="IPR027417">
    <property type="entry name" value="P-loop_NTPase"/>
</dbReference>
<dbReference type="GO" id="GO:0004386">
    <property type="term" value="F:helicase activity"/>
    <property type="evidence" value="ECO:0007669"/>
    <property type="project" value="UniProtKB-KW"/>
</dbReference>
<protein>
    <submittedName>
        <fullName evidence="7">ATP-dependent DNA helicase RecQ</fullName>
    </submittedName>
</protein>
<gene>
    <name evidence="7" type="ORF">H8B09_19715</name>
</gene>
<feature type="domain" description="Helicase C-terminal" evidence="6">
    <location>
        <begin position="356"/>
        <end position="507"/>
    </location>
</feature>
<keyword evidence="1" id="KW-0547">Nucleotide-binding</keyword>
<proteinExistence type="predicted"/>
<evidence type="ECO:0000313" key="8">
    <source>
        <dbReference type="Proteomes" id="UP000609346"/>
    </source>
</evidence>
<evidence type="ECO:0000256" key="3">
    <source>
        <dbReference type="ARBA" id="ARBA00023125"/>
    </source>
</evidence>
<keyword evidence="7" id="KW-0378">Hydrolase</keyword>
<dbReference type="SUPFAM" id="SSF52540">
    <property type="entry name" value="P-loop containing nucleoside triphosphate hydrolases"/>
    <property type="match status" value="1"/>
</dbReference>
<dbReference type="InterPro" id="IPR001650">
    <property type="entry name" value="Helicase_C-like"/>
</dbReference>
<evidence type="ECO:0000256" key="4">
    <source>
        <dbReference type="ARBA" id="ARBA00023235"/>
    </source>
</evidence>
<comment type="caution">
    <text evidence="7">The sequence shown here is derived from an EMBL/GenBank/DDBJ whole genome shotgun (WGS) entry which is preliminary data.</text>
</comment>
<sequence length="826" mass="95280">MREWIIGERKNISFTQPEYSRFMNAINKDTCKPKDIAILLRQIIRTESEKQNGAPVSLTVPTVSPWPSMQLWQEFGVEISLSRPGWLSARANSWFPSWLENLSLSPETPLYRKEVRQTREQVEADPFVRILSRSKYRSKSQQDAIRSIITSPADSSLVINLPTGTGKSMCAQLPALMFGQQKGVTVVIVPTIALAIDQESAMSTYVPYPTAYYSSPERRTINQEILTRIQSGTQKIVFTSPEAVIQSLHYSLQRAVEQSYLKLLVIDEAHMVEEWGSDFRSAFQELAGWRTYMLAKSPVPFRTLLLTATLTNSSLDTLESLFGRTGHFDVYSAVQLRPEPEYWFKKCQADALKEKYILEAIAHLPRPLILYTSKVDDAIRWQKKLIQNGYSRIGCITGKTRSKAREDYIIKWKNQDIDIMVATSAFGLGVDQADVRVVIHACVPETLDRYYQEVGRGGRDGIASLSLIVYTEEDIDVATSLSKEALISIERGQQRWTQMFLHKKNDPQRPDVIKVPIDIQPSFEEKDIDMDNNKNRTWNLRTLTLMNRTGLISFEWSDAREKEQDKWRTVKLRDDGHLKDERWEAIIHPYRIKSGLNHYEQLDQVKRLLSGQTCVALLFSSIYQISYKSHRKGALVAESCAGCPYCRQAGLHPFTFQEKSHPIQWKSDTELTSWVERSFIGSSGMTAIFYNNENFSAVLRGNQIVQDRWLRVFHWWADQGIRQFVVPHSYGPLFREDQKMQQRHIIVHTLERETFNERVQYLPTLMLTLDSDSHQLLIERALNASSNELVYIIPEHSKQPITGRSWSSIWKGRQYKWDEFVKEVGL</sequence>
<keyword evidence="8" id="KW-1185">Reference proteome</keyword>
<dbReference type="Proteomes" id="UP000609346">
    <property type="component" value="Unassembled WGS sequence"/>
</dbReference>
<dbReference type="InterPro" id="IPR014001">
    <property type="entry name" value="Helicase_ATP-bd"/>
</dbReference>
<dbReference type="InterPro" id="IPR011545">
    <property type="entry name" value="DEAD/DEAH_box_helicase_dom"/>
</dbReference>
<accession>A0ABR8MYP4</accession>
<keyword evidence="3" id="KW-0238">DNA-binding</keyword>
<evidence type="ECO:0000259" key="5">
    <source>
        <dbReference type="PROSITE" id="PS51192"/>
    </source>
</evidence>
<evidence type="ECO:0000259" key="6">
    <source>
        <dbReference type="PROSITE" id="PS51194"/>
    </source>
</evidence>
<dbReference type="RefSeq" id="WP_191205310.1">
    <property type="nucleotide sequence ID" value="NZ_JACXZA010000005.1"/>
</dbReference>
<feature type="domain" description="Helicase ATP-binding" evidence="5">
    <location>
        <begin position="148"/>
        <end position="328"/>
    </location>
</feature>
<evidence type="ECO:0000313" key="7">
    <source>
        <dbReference type="EMBL" id="MBD3921003.1"/>
    </source>
</evidence>
<keyword evidence="4" id="KW-0413">Isomerase</keyword>
<dbReference type="PROSITE" id="PS51192">
    <property type="entry name" value="HELICASE_ATP_BIND_1"/>
    <property type="match status" value="1"/>
</dbReference>
<evidence type="ECO:0000256" key="2">
    <source>
        <dbReference type="ARBA" id="ARBA00022840"/>
    </source>
</evidence>
<dbReference type="Pfam" id="PF00270">
    <property type="entry name" value="DEAD"/>
    <property type="match status" value="1"/>
</dbReference>
<reference evidence="7 8" key="1">
    <citation type="submission" date="2020-09" db="EMBL/GenBank/DDBJ databases">
        <title>Paenibacillus sp. strain PR3 16S rRNA gene Genome sequencing and assembly.</title>
        <authorList>
            <person name="Kim J."/>
        </authorList>
    </citation>
    <scope>NUCLEOTIDE SEQUENCE [LARGE SCALE GENOMIC DNA]</scope>
    <source>
        <strain evidence="7 8">PR3</strain>
    </source>
</reference>
<dbReference type="SMART" id="SM00490">
    <property type="entry name" value="HELICc"/>
    <property type="match status" value="1"/>
</dbReference>
<dbReference type="EMBL" id="JACXZA010000005">
    <property type="protein sequence ID" value="MBD3921003.1"/>
    <property type="molecule type" value="Genomic_DNA"/>
</dbReference>
<dbReference type="Pfam" id="PF00271">
    <property type="entry name" value="Helicase_C"/>
    <property type="match status" value="1"/>
</dbReference>
<organism evidence="7 8">
    <name type="scientific">Paenibacillus terricola</name>
    <dbReference type="NCBI Taxonomy" id="2763503"/>
    <lineage>
        <taxon>Bacteria</taxon>
        <taxon>Bacillati</taxon>
        <taxon>Bacillota</taxon>
        <taxon>Bacilli</taxon>
        <taxon>Bacillales</taxon>
        <taxon>Paenibacillaceae</taxon>
        <taxon>Paenibacillus</taxon>
    </lineage>
</organism>
<dbReference type="NCBIfam" id="NF041063">
    <property type="entry name" value="DpdF"/>
    <property type="match status" value="1"/>
</dbReference>